<dbReference type="EMBL" id="WSFT01000036">
    <property type="protein sequence ID" value="MBS4538710.1"/>
    <property type="molecule type" value="Genomic_DNA"/>
</dbReference>
<keyword evidence="2" id="KW-1185">Reference proteome</keyword>
<protein>
    <submittedName>
        <fullName evidence="1">Uncharacterized protein</fullName>
    </submittedName>
</protein>
<proteinExistence type="predicted"/>
<accession>A0A942UVC2</accession>
<reference evidence="1" key="1">
    <citation type="submission" date="2019-12" db="EMBL/GenBank/DDBJ databases">
        <title>Clostridiaceae gen. nov. sp. nov., isolated from sediment in Xinjiang, China.</title>
        <authorList>
            <person name="Zhang R."/>
        </authorList>
    </citation>
    <scope>NUCLEOTIDE SEQUENCE</scope>
    <source>
        <strain evidence="1">D2Q-11</strain>
    </source>
</reference>
<organism evidence="1 2">
    <name type="scientific">Anaeromonas frigoriresistens</name>
    <dbReference type="NCBI Taxonomy" id="2683708"/>
    <lineage>
        <taxon>Bacteria</taxon>
        <taxon>Bacillati</taxon>
        <taxon>Bacillota</taxon>
        <taxon>Tissierellia</taxon>
        <taxon>Tissierellales</taxon>
        <taxon>Thermohalobacteraceae</taxon>
        <taxon>Anaeromonas</taxon>
    </lineage>
</organism>
<dbReference type="Proteomes" id="UP000724672">
    <property type="component" value="Unassembled WGS sequence"/>
</dbReference>
<dbReference type="InterPro" id="IPR040837">
    <property type="entry name" value="Bact_RF_family7"/>
</dbReference>
<gene>
    <name evidence="1" type="ORF">GOQ27_09560</name>
</gene>
<dbReference type="Pfam" id="PF18849">
    <property type="entry name" value="baeRF_family7"/>
    <property type="match status" value="1"/>
</dbReference>
<sequence length="383" mass="43979">MDLLTRDELRNLIEKESKCSVSIYIPTVQARIDAKQGQVKLKNALREAENHLKDYGLKEKEIKELLSPAGKFVEDTNFWLKHTDGLAIFISDNTFDYYRLPIEFNETVVVSDKFHIKPLLPLFTGDGLFYILAVSQNNIRLLQGTRDSISELDLENVTTSLKEALKYDEFEKQLQFNTAGNRNNGSDSVVYHGNGAGDQDEKNQLLRYFQQVDKGLRDFFGDENYPLVFAGVDYLFPIYKEANHYNNFIERNISGNPEHKTDKELHKEAWKILEPIFKNEQREAQGQFKELEDTEKTSKNIREVVPAAYFQKVDTLFVSVSDKVWGEFHPKFNQANIHDEEGDNSDELLNFAAVHTILNGGKVYAVNFGQVPGGEKIAAIYRY</sequence>
<dbReference type="AlphaFoldDB" id="A0A942UVC2"/>
<evidence type="ECO:0000313" key="1">
    <source>
        <dbReference type="EMBL" id="MBS4538710.1"/>
    </source>
</evidence>
<name>A0A942UVC2_9FIRM</name>
<comment type="caution">
    <text evidence="1">The sequence shown here is derived from an EMBL/GenBank/DDBJ whole genome shotgun (WGS) entry which is preliminary data.</text>
</comment>
<dbReference type="RefSeq" id="WP_203366623.1">
    <property type="nucleotide sequence ID" value="NZ_WSFT01000036.1"/>
</dbReference>
<evidence type="ECO:0000313" key="2">
    <source>
        <dbReference type="Proteomes" id="UP000724672"/>
    </source>
</evidence>